<dbReference type="RefSeq" id="XP_001241589.1">
    <property type="nucleotide sequence ID" value="XM_001241588.2"/>
</dbReference>
<accession>J3K647</accession>
<feature type="region of interest" description="Disordered" evidence="1">
    <location>
        <begin position="29"/>
        <end position="66"/>
    </location>
</feature>
<dbReference type="AlphaFoldDB" id="J3K647"/>
<evidence type="ECO:0000256" key="1">
    <source>
        <dbReference type="SAM" id="MobiDB-lite"/>
    </source>
</evidence>
<evidence type="ECO:0000313" key="3">
    <source>
        <dbReference type="Proteomes" id="UP000001261"/>
    </source>
</evidence>
<sequence length="389" mass="44549">MAARQRLFPFNGSNEQYIQYLEQFIVTHLPSPGPPRPNSKPANCESCADPHRGSLKKRLHSTSERQAQTTELNFVIWKPKKQRVQPNATQQWRAQLDTFVRSIPKFGEWTSFRKDNHFYSIEENRSVLAIVLRNKFDTSNSARAKVTSSTPPSLPAPPGVESLPWEEASYRYAQETATFDAQVKAEAASKAKIFGKIANFRHLIVATNCYIMYKTGVAKEKVIRIMRECVCDTGESNLEGYLRGARWVNGCITQLSKTQWGSRSAEVFFLNGRPLSYYARIASDTNTLQSFVDRLKAREDILEDNNQESSAWIPLSIPCVVHRLGGVPISLQEICDLLQYDYKTEDEIYYKSYMTEKERQWARSAEDPTLFNGYYEDDPMFATLDPTFL</sequence>
<dbReference type="EMBL" id="GG704913">
    <property type="protein sequence ID" value="EAS30006.3"/>
    <property type="molecule type" value="Genomic_DNA"/>
</dbReference>
<name>J3K647_COCIM</name>
<dbReference type="OrthoDB" id="4207750at2759"/>
<protein>
    <submittedName>
        <fullName evidence="2">Uncharacterized protein</fullName>
    </submittedName>
</protein>
<organism evidence="2 3">
    <name type="scientific">Coccidioides immitis (strain RS)</name>
    <name type="common">Valley fever fungus</name>
    <dbReference type="NCBI Taxonomy" id="246410"/>
    <lineage>
        <taxon>Eukaryota</taxon>
        <taxon>Fungi</taxon>
        <taxon>Dikarya</taxon>
        <taxon>Ascomycota</taxon>
        <taxon>Pezizomycotina</taxon>
        <taxon>Eurotiomycetes</taxon>
        <taxon>Eurotiomycetidae</taxon>
        <taxon>Onygenales</taxon>
        <taxon>Onygenaceae</taxon>
        <taxon>Coccidioides</taxon>
    </lineage>
</organism>
<dbReference type="Proteomes" id="UP000001261">
    <property type="component" value="Unassembled WGS sequence"/>
</dbReference>
<dbReference type="GeneID" id="4559975"/>
<dbReference type="KEGG" id="cim:CIMG_08752"/>
<gene>
    <name evidence="2" type="ORF">CIMG_08752</name>
</gene>
<proteinExistence type="predicted"/>
<reference evidence="3" key="2">
    <citation type="journal article" date="2010" name="Genome Res.">
        <title>Population genomic sequencing of Coccidioides fungi reveals recent hybridization and transposon control.</title>
        <authorList>
            <person name="Neafsey D.E."/>
            <person name="Barker B.M."/>
            <person name="Sharpton T.J."/>
            <person name="Stajich J.E."/>
            <person name="Park D.J."/>
            <person name="Whiston E."/>
            <person name="Hung C.-Y."/>
            <person name="McMahan C."/>
            <person name="White J."/>
            <person name="Sykes S."/>
            <person name="Heiman D."/>
            <person name="Young S."/>
            <person name="Zeng Q."/>
            <person name="Abouelleil A."/>
            <person name="Aftuck L."/>
            <person name="Bessette D."/>
            <person name="Brown A."/>
            <person name="FitzGerald M."/>
            <person name="Lui A."/>
            <person name="Macdonald J.P."/>
            <person name="Priest M."/>
            <person name="Orbach M.J."/>
            <person name="Galgiani J.N."/>
            <person name="Kirkland T.N."/>
            <person name="Cole G.T."/>
            <person name="Birren B.W."/>
            <person name="Henn M.R."/>
            <person name="Taylor J.W."/>
            <person name="Rounsley S.D."/>
        </authorList>
    </citation>
    <scope>GENOME REANNOTATION</scope>
    <source>
        <strain evidence="3">RS</strain>
    </source>
</reference>
<dbReference type="InParanoid" id="J3K647"/>
<keyword evidence="3" id="KW-1185">Reference proteome</keyword>
<reference evidence="3" key="1">
    <citation type="journal article" date="2009" name="Genome Res.">
        <title>Comparative genomic analyses of the human fungal pathogens Coccidioides and their relatives.</title>
        <authorList>
            <person name="Sharpton T.J."/>
            <person name="Stajich J.E."/>
            <person name="Rounsley S.D."/>
            <person name="Gardner M.J."/>
            <person name="Wortman J.R."/>
            <person name="Jordar V.S."/>
            <person name="Maiti R."/>
            <person name="Kodira C.D."/>
            <person name="Neafsey D.E."/>
            <person name="Zeng Q."/>
            <person name="Hung C.-Y."/>
            <person name="McMahan C."/>
            <person name="Muszewska A."/>
            <person name="Grynberg M."/>
            <person name="Mandel M.A."/>
            <person name="Kellner E.M."/>
            <person name="Barker B.M."/>
            <person name="Galgiani J.N."/>
            <person name="Orbach M.J."/>
            <person name="Kirkland T.N."/>
            <person name="Cole G.T."/>
            <person name="Henn M.R."/>
            <person name="Birren B.W."/>
            <person name="Taylor J.W."/>
        </authorList>
    </citation>
    <scope>NUCLEOTIDE SEQUENCE [LARGE SCALE GENOMIC DNA]</scope>
    <source>
        <strain evidence="3">RS</strain>
    </source>
</reference>
<evidence type="ECO:0000313" key="2">
    <source>
        <dbReference type="EMBL" id="EAS30006.3"/>
    </source>
</evidence>
<dbReference type="VEuPathDB" id="FungiDB:CIMG_08752"/>